<dbReference type="Gene3D" id="3.40.630.30">
    <property type="match status" value="1"/>
</dbReference>
<dbReference type="Proteomes" id="UP000188145">
    <property type="component" value="Chromosome"/>
</dbReference>
<sequence length="308" mass="33755">MEPHLRWRLLGSHDAPEIESFRAQLEALDNSVLSGMTAAILDRDLLPATGLAVGGWDAYSSLSAFGAGFLASTDPLRMYLMGGVHPVHRHMMVGTALLKWQIERAKAWRDENHPGVPLWLGCYAEVGRPGLEGVARRQGFEPERYYYDLHRDLGQPLVVPDADGISIAGFLPADAEEVRVLHNLCFKPIGGAEVQAEEWNQRLADVGFRPEWSFVARDGDRIVGYAMSVVDDGDPCGGWTERFGVHPDYRRRGISLALLGSCLRSMRTSGCTEAGLGIDTPDGLGLSRLARELGYTTRDAVALLSKVV</sequence>
<keyword evidence="3" id="KW-1185">Reference proteome</keyword>
<organism evidence="2 3">
    <name type="scientific">Tessaracoccus aquimaris</name>
    <dbReference type="NCBI Taxonomy" id="1332264"/>
    <lineage>
        <taxon>Bacteria</taxon>
        <taxon>Bacillati</taxon>
        <taxon>Actinomycetota</taxon>
        <taxon>Actinomycetes</taxon>
        <taxon>Propionibacteriales</taxon>
        <taxon>Propionibacteriaceae</taxon>
        <taxon>Tessaracoccus</taxon>
    </lineage>
</organism>
<gene>
    <name evidence="2" type="ORF">BW730_06235</name>
</gene>
<dbReference type="STRING" id="1332264.BW730_06235"/>
<dbReference type="InterPro" id="IPR000182">
    <property type="entry name" value="GNAT_dom"/>
</dbReference>
<dbReference type="SUPFAM" id="SSF55729">
    <property type="entry name" value="Acyl-CoA N-acyltransferases (Nat)"/>
    <property type="match status" value="1"/>
</dbReference>
<dbReference type="KEGG" id="tes:BW730_06235"/>
<dbReference type="GO" id="GO:0016747">
    <property type="term" value="F:acyltransferase activity, transferring groups other than amino-acyl groups"/>
    <property type="evidence" value="ECO:0007669"/>
    <property type="project" value="InterPro"/>
</dbReference>
<evidence type="ECO:0000259" key="1">
    <source>
        <dbReference type="PROSITE" id="PS51186"/>
    </source>
</evidence>
<accession>A0A1Q2CM44</accession>
<dbReference type="AlphaFoldDB" id="A0A1Q2CM44"/>
<protein>
    <recommendedName>
        <fullName evidence="1">N-acetyltransferase domain-containing protein</fullName>
    </recommendedName>
</protein>
<dbReference type="Pfam" id="PF00583">
    <property type="entry name" value="Acetyltransf_1"/>
    <property type="match status" value="1"/>
</dbReference>
<dbReference type="EMBL" id="CP019606">
    <property type="protein sequence ID" value="AQP47171.1"/>
    <property type="molecule type" value="Genomic_DNA"/>
</dbReference>
<dbReference type="PROSITE" id="PS51186">
    <property type="entry name" value="GNAT"/>
    <property type="match status" value="1"/>
</dbReference>
<evidence type="ECO:0000313" key="3">
    <source>
        <dbReference type="Proteomes" id="UP000188145"/>
    </source>
</evidence>
<feature type="domain" description="N-acetyltransferase" evidence="1">
    <location>
        <begin position="165"/>
        <end position="308"/>
    </location>
</feature>
<dbReference type="CDD" id="cd04301">
    <property type="entry name" value="NAT_SF"/>
    <property type="match status" value="1"/>
</dbReference>
<proteinExistence type="predicted"/>
<reference evidence="3" key="1">
    <citation type="submission" date="2017-02" db="EMBL/GenBank/DDBJ databases">
        <title>Tessaracoccus aquaemaris sp. nov., isolated from the intestine of a Korean rockfish, Sebastes schlegelii, in a marine aquaculture pond.</title>
        <authorList>
            <person name="Tak E.J."/>
            <person name="Bae J.-W."/>
        </authorList>
    </citation>
    <scope>NUCLEOTIDE SEQUENCE [LARGE SCALE GENOMIC DNA]</scope>
    <source>
        <strain evidence="3">NSG39</strain>
    </source>
</reference>
<evidence type="ECO:0000313" key="2">
    <source>
        <dbReference type="EMBL" id="AQP47171.1"/>
    </source>
</evidence>
<dbReference type="InterPro" id="IPR016181">
    <property type="entry name" value="Acyl_CoA_acyltransferase"/>
</dbReference>
<name>A0A1Q2CM44_9ACTN</name>